<reference evidence="2" key="1">
    <citation type="submission" date="2014-11" db="EMBL/GenBank/DDBJ databases">
        <authorList>
            <person name="Hornung B.V."/>
        </authorList>
    </citation>
    <scope>NUCLEOTIDE SEQUENCE</scope>
    <source>
        <strain evidence="2">INE</strain>
    </source>
</reference>
<dbReference type="EMBL" id="CDGJ01000058">
    <property type="protein sequence ID" value="CEJ07505.1"/>
    <property type="molecule type" value="Genomic_DNA"/>
</dbReference>
<dbReference type="KEGG" id="aacx:DEACI_2951"/>
<organism evidence="1">
    <name type="scientific">Acididesulfobacillus acetoxydans</name>
    <dbReference type="NCBI Taxonomy" id="1561005"/>
    <lineage>
        <taxon>Bacteria</taxon>
        <taxon>Bacillati</taxon>
        <taxon>Bacillota</taxon>
        <taxon>Clostridia</taxon>
        <taxon>Eubacteriales</taxon>
        <taxon>Peptococcaceae</taxon>
        <taxon>Acididesulfobacillus</taxon>
    </lineage>
</organism>
<dbReference type="RefSeq" id="WP_240985671.1">
    <property type="nucleotide sequence ID" value="NZ_CDGJ01000058.1"/>
</dbReference>
<name>A0A8S0XYS3_9FIRM</name>
<dbReference type="EMBL" id="LR746496">
    <property type="protein sequence ID" value="CAA7602277.1"/>
    <property type="molecule type" value="Genomic_DNA"/>
</dbReference>
<evidence type="ECO:0000313" key="2">
    <source>
        <dbReference type="EMBL" id="CEJ07505.1"/>
    </source>
</evidence>
<evidence type="ECO:0000313" key="3">
    <source>
        <dbReference type="Proteomes" id="UP001071230"/>
    </source>
</evidence>
<evidence type="ECO:0000313" key="1">
    <source>
        <dbReference type="EMBL" id="CAA7602277.1"/>
    </source>
</evidence>
<accession>A0A8S0XYS3</accession>
<dbReference type="Proteomes" id="UP000836597">
    <property type="component" value="Chromosome"/>
</dbReference>
<dbReference type="AlphaFoldDB" id="A0A8S0XYS3"/>
<keyword evidence="3" id="KW-1185">Reference proteome</keyword>
<protein>
    <submittedName>
        <fullName evidence="1">Uncharacterized protein</fullName>
    </submittedName>
</protein>
<gene>
    <name evidence="2" type="ORF">DEACI_1971</name>
    <name evidence="1" type="ORF">DEACI_2951</name>
</gene>
<reference evidence="1" key="2">
    <citation type="submission" date="2020-01" db="EMBL/GenBank/DDBJ databases">
        <authorList>
            <person name="Hornung B."/>
        </authorList>
    </citation>
    <scope>NUCLEOTIDE SEQUENCE</scope>
    <source>
        <strain evidence="1">PacBioINE</strain>
    </source>
</reference>
<proteinExistence type="predicted"/>
<dbReference type="Proteomes" id="UP001071230">
    <property type="component" value="Unassembled WGS sequence"/>
</dbReference>
<sequence length="47" mass="5433">MTRKLCQAGCLYAIDGRCRLEYRLGEHEPVCPFFEKDIQSYHGGANR</sequence>